<keyword evidence="4" id="KW-1185">Reference proteome</keyword>
<feature type="chain" id="PRO_5047221232" description="Lipoprotein" evidence="2">
    <location>
        <begin position="22"/>
        <end position="65"/>
    </location>
</feature>
<evidence type="ECO:0000256" key="2">
    <source>
        <dbReference type="SAM" id="SignalP"/>
    </source>
</evidence>
<evidence type="ECO:0000313" key="3">
    <source>
        <dbReference type="EMBL" id="MEJ8849767.1"/>
    </source>
</evidence>
<evidence type="ECO:0000313" key="4">
    <source>
        <dbReference type="Proteomes" id="UP001385892"/>
    </source>
</evidence>
<dbReference type="RefSeq" id="WP_340344891.1">
    <property type="nucleotide sequence ID" value="NZ_JBBKZT010000012.1"/>
</dbReference>
<feature type="signal peptide" evidence="2">
    <location>
        <begin position="1"/>
        <end position="21"/>
    </location>
</feature>
<gene>
    <name evidence="3" type="ORF">WKW82_24185</name>
</gene>
<sequence>MKKTVLLLAAAAVTALSGCVAVPYDAGYSRAEQPPPHARDRGYRDRDGDGVPNRYDRAPNNPAYR</sequence>
<comment type="caution">
    <text evidence="3">The sequence shown here is derived from an EMBL/GenBank/DDBJ whole genome shotgun (WGS) entry which is preliminary data.</text>
</comment>
<reference evidence="3 4" key="1">
    <citation type="submission" date="2024-03" db="EMBL/GenBank/DDBJ databases">
        <title>Novel species of the genus Variovorax.</title>
        <authorList>
            <person name="Liu Q."/>
            <person name="Xin Y.-H."/>
        </authorList>
    </citation>
    <scope>NUCLEOTIDE SEQUENCE [LARGE SCALE GENOMIC DNA]</scope>
    <source>
        <strain evidence="3 4">KACC 18900</strain>
    </source>
</reference>
<accession>A0ABU8WQE4</accession>
<organism evidence="3 4">
    <name type="scientific">Variovorax rhizosphaerae</name>
    <dbReference type="NCBI Taxonomy" id="1836200"/>
    <lineage>
        <taxon>Bacteria</taxon>
        <taxon>Pseudomonadati</taxon>
        <taxon>Pseudomonadota</taxon>
        <taxon>Betaproteobacteria</taxon>
        <taxon>Burkholderiales</taxon>
        <taxon>Comamonadaceae</taxon>
        <taxon>Variovorax</taxon>
    </lineage>
</organism>
<keyword evidence="2" id="KW-0732">Signal</keyword>
<feature type="compositionally biased region" description="Basic and acidic residues" evidence="1">
    <location>
        <begin position="37"/>
        <end position="57"/>
    </location>
</feature>
<proteinExistence type="predicted"/>
<evidence type="ECO:0008006" key="5">
    <source>
        <dbReference type="Google" id="ProtNLM"/>
    </source>
</evidence>
<dbReference type="Proteomes" id="UP001385892">
    <property type="component" value="Unassembled WGS sequence"/>
</dbReference>
<name>A0ABU8WQE4_9BURK</name>
<dbReference type="PROSITE" id="PS51257">
    <property type="entry name" value="PROKAR_LIPOPROTEIN"/>
    <property type="match status" value="1"/>
</dbReference>
<protein>
    <recommendedName>
        <fullName evidence="5">Lipoprotein</fullName>
    </recommendedName>
</protein>
<dbReference type="EMBL" id="JBBKZT010000012">
    <property type="protein sequence ID" value="MEJ8849767.1"/>
    <property type="molecule type" value="Genomic_DNA"/>
</dbReference>
<feature type="region of interest" description="Disordered" evidence="1">
    <location>
        <begin position="26"/>
        <end position="65"/>
    </location>
</feature>
<evidence type="ECO:0000256" key="1">
    <source>
        <dbReference type="SAM" id="MobiDB-lite"/>
    </source>
</evidence>